<keyword evidence="1" id="KW-0812">Transmembrane</keyword>
<name>A0A6J8BEA1_MYTCO</name>
<reference evidence="2 3" key="1">
    <citation type="submission" date="2020-06" db="EMBL/GenBank/DDBJ databases">
        <authorList>
            <person name="Li R."/>
            <person name="Bekaert M."/>
        </authorList>
    </citation>
    <scope>NUCLEOTIDE SEQUENCE [LARGE SCALE GENOMIC DNA]</scope>
    <source>
        <strain evidence="3">wild</strain>
    </source>
</reference>
<accession>A0A6J8BEA1</accession>
<keyword evidence="1" id="KW-1133">Transmembrane helix</keyword>
<keyword evidence="1" id="KW-0472">Membrane</keyword>
<feature type="transmembrane region" description="Helical" evidence="1">
    <location>
        <begin position="22"/>
        <end position="42"/>
    </location>
</feature>
<keyword evidence="3" id="KW-1185">Reference proteome</keyword>
<protein>
    <submittedName>
        <fullName evidence="2">Uncharacterized protein</fullName>
    </submittedName>
</protein>
<organism evidence="2 3">
    <name type="scientific">Mytilus coruscus</name>
    <name type="common">Sea mussel</name>
    <dbReference type="NCBI Taxonomy" id="42192"/>
    <lineage>
        <taxon>Eukaryota</taxon>
        <taxon>Metazoa</taxon>
        <taxon>Spiralia</taxon>
        <taxon>Lophotrochozoa</taxon>
        <taxon>Mollusca</taxon>
        <taxon>Bivalvia</taxon>
        <taxon>Autobranchia</taxon>
        <taxon>Pteriomorphia</taxon>
        <taxon>Mytilida</taxon>
        <taxon>Mytiloidea</taxon>
        <taxon>Mytilidae</taxon>
        <taxon>Mytilinae</taxon>
        <taxon>Mytilus</taxon>
    </lineage>
</organism>
<evidence type="ECO:0000313" key="2">
    <source>
        <dbReference type="EMBL" id="CAC5381943.1"/>
    </source>
</evidence>
<evidence type="ECO:0000313" key="3">
    <source>
        <dbReference type="Proteomes" id="UP000507470"/>
    </source>
</evidence>
<evidence type="ECO:0000256" key="1">
    <source>
        <dbReference type="SAM" id="Phobius"/>
    </source>
</evidence>
<dbReference type="AlphaFoldDB" id="A0A6J8BEA1"/>
<proteinExistence type="predicted"/>
<dbReference type="EMBL" id="CACVKT020003165">
    <property type="protein sequence ID" value="CAC5381943.1"/>
    <property type="molecule type" value="Genomic_DNA"/>
</dbReference>
<dbReference type="Proteomes" id="UP000507470">
    <property type="component" value="Unassembled WGS sequence"/>
</dbReference>
<gene>
    <name evidence="2" type="ORF">MCOR_17799</name>
</gene>
<sequence length="207" mass="23431">MEFINGNAFFFTVGYRPSDDEWIIYTLCITGFTILTGVGHILRKYRNQQSLNLRITNEEVGLESLNPFPDIVIYAEVDENTFTFNTTELNIASQASSMKTINFISQGRQSITTEIEDDDTTGYLDLYFAMENDNKRDDCQEDSNACEVTVTVHQCNESSSRSEEEATSNMYSNVFRPLLTDKQINSQANVNPLSQEMTLVQSNTMGS</sequence>